<dbReference type="KEGG" id="mseo:MSEO_44360"/>
<comment type="similarity">
    <text evidence="1">Belongs to the mycobacterial PPE family.</text>
</comment>
<reference evidence="3 4" key="1">
    <citation type="journal article" date="2019" name="Emerg. Microbes Infect.">
        <title>Comprehensive subspecies identification of 175 nontuberculous mycobacteria species based on 7547 genomic profiles.</title>
        <authorList>
            <person name="Matsumoto Y."/>
            <person name="Kinjo T."/>
            <person name="Motooka D."/>
            <person name="Nabeya D."/>
            <person name="Jung N."/>
            <person name="Uechi K."/>
            <person name="Horii T."/>
            <person name="Iida T."/>
            <person name="Fujita J."/>
            <person name="Nakamura S."/>
        </authorList>
    </citation>
    <scope>NUCLEOTIDE SEQUENCE [LARGE SCALE GENOMIC DNA]</scope>
    <source>
        <strain evidence="3 4">JCM 16018</strain>
    </source>
</reference>
<dbReference type="InterPro" id="IPR000030">
    <property type="entry name" value="PPE_dom"/>
</dbReference>
<proteinExistence type="inferred from homology"/>
<sequence>MDFAALPPEINSGLMYSGPGAGSMREAATAWGQLAARLCAAAADYRAVLATVVAEHGGPTAMTEAAAPYIAWIDGVAARSELAGIQLAAAVNAHQAALTAMAPPPLIAGNRARQKSLATENVLAQVSPVIAGLDAEYEEMWLCDAHAMHAYADASTDAVALAPFTSPPGEPGTTSTTWALESAPEVISTGCQVMSAIPETLLELSSSPRATLEASLAPVTSSLSKLGSLSAPSDFAISHLNTMNKAAALQSLLPNPVDRNDDRVSASLGCGIPVGILSVPHAWMTGTLNETVSAPVCTGWVGAPVRLVTACQLPGFHAAGQYDG</sequence>
<dbReference type="EMBL" id="AP022582">
    <property type="protein sequence ID" value="BBY03937.1"/>
    <property type="molecule type" value="Genomic_DNA"/>
</dbReference>
<keyword evidence="4" id="KW-1185">Reference proteome</keyword>
<dbReference type="PANTHER" id="PTHR46766:SF1">
    <property type="entry name" value="GLUTAMINE-RICH PROTEIN 2"/>
    <property type="match status" value="1"/>
</dbReference>
<dbReference type="GO" id="GO:0052572">
    <property type="term" value="P:response to host immune response"/>
    <property type="evidence" value="ECO:0007669"/>
    <property type="project" value="TreeGrafter"/>
</dbReference>
<evidence type="ECO:0000256" key="1">
    <source>
        <dbReference type="ARBA" id="ARBA00010652"/>
    </source>
</evidence>
<organism evidence="3 4">
    <name type="scientific">Mycobacterium seoulense</name>
    <dbReference type="NCBI Taxonomy" id="386911"/>
    <lineage>
        <taxon>Bacteria</taxon>
        <taxon>Bacillati</taxon>
        <taxon>Actinomycetota</taxon>
        <taxon>Actinomycetes</taxon>
        <taxon>Mycobacteriales</taxon>
        <taxon>Mycobacteriaceae</taxon>
        <taxon>Mycobacterium</taxon>
    </lineage>
</organism>
<dbReference type="AlphaFoldDB" id="A0A7I7P4Z0"/>
<evidence type="ECO:0000259" key="2">
    <source>
        <dbReference type="Pfam" id="PF00823"/>
    </source>
</evidence>
<dbReference type="RefSeq" id="WP_163683536.1">
    <property type="nucleotide sequence ID" value="NZ_AP022582.1"/>
</dbReference>
<name>A0A7I7P4Z0_9MYCO</name>
<dbReference type="SUPFAM" id="SSF140459">
    <property type="entry name" value="PE/PPE dimer-like"/>
    <property type="match status" value="1"/>
</dbReference>
<evidence type="ECO:0000313" key="3">
    <source>
        <dbReference type="EMBL" id="BBY03937.1"/>
    </source>
</evidence>
<gene>
    <name evidence="3" type="ORF">MSEO_44360</name>
</gene>
<accession>A0A7I7P4Z0</accession>
<dbReference type="Gene3D" id="1.20.1260.20">
    <property type="entry name" value="PPE superfamily"/>
    <property type="match status" value="1"/>
</dbReference>
<feature type="domain" description="PPE" evidence="2">
    <location>
        <begin position="2"/>
        <end position="160"/>
    </location>
</feature>
<evidence type="ECO:0000313" key="4">
    <source>
        <dbReference type="Proteomes" id="UP000466632"/>
    </source>
</evidence>
<dbReference type="Proteomes" id="UP000466632">
    <property type="component" value="Chromosome"/>
</dbReference>
<protein>
    <recommendedName>
        <fullName evidence="2">PPE domain-containing protein</fullName>
    </recommendedName>
</protein>
<dbReference type="InterPro" id="IPR038332">
    <property type="entry name" value="PPE_sf"/>
</dbReference>
<dbReference type="Pfam" id="PF00823">
    <property type="entry name" value="PPE"/>
    <property type="match status" value="1"/>
</dbReference>
<dbReference type="PANTHER" id="PTHR46766">
    <property type="entry name" value="GLUTAMINE-RICH PROTEIN 2"/>
    <property type="match status" value="1"/>
</dbReference>